<dbReference type="NCBIfam" id="TIGR00406">
    <property type="entry name" value="prmA"/>
    <property type="match status" value="1"/>
</dbReference>
<dbReference type="EMBL" id="RCBY01000288">
    <property type="protein sequence ID" value="RQH25989.1"/>
    <property type="molecule type" value="Genomic_DNA"/>
</dbReference>
<keyword evidence="3 6" id="KW-0489">Methyltransferase</keyword>
<evidence type="ECO:0000256" key="5">
    <source>
        <dbReference type="ARBA" id="ARBA00022691"/>
    </source>
</evidence>
<dbReference type="SUPFAM" id="SSF53335">
    <property type="entry name" value="S-adenosyl-L-methionine-dependent methyltransferases"/>
    <property type="match status" value="1"/>
</dbReference>
<dbReference type="CDD" id="cd02440">
    <property type="entry name" value="AdoMet_MTases"/>
    <property type="match status" value="1"/>
</dbReference>
<evidence type="ECO:0000313" key="6">
    <source>
        <dbReference type="EMBL" id="RQH25989.1"/>
    </source>
</evidence>
<name>A0A3N6Q672_9CYAN</name>
<keyword evidence="6" id="KW-0687">Ribonucleoprotein</keyword>
<dbReference type="InterPro" id="IPR050078">
    <property type="entry name" value="Ribosomal_L11_MeTrfase_PrmA"/>
</dbReference>
<reference evidence="6 7" key="1">
    <citation type="journal article" date="2018" name="ACS Chem. Biol.">
        <title>Ketoreductase domain dysfunction expands chemodiversity: malyngamide biosynthesis in the cyanobacterium Okeania hirsuta.</title>
        <authorList>
            <person name="Moss N.A."/>
            <person name="Leao T."/>
            <person name="Rankin M."/>
            <person name="McCullough T.M."/>
            <person name="Qu P."/>
            <person name="Korobeynikov A."/>
            <person name="Smith J.L."/>
            <person name="Gerwick L."/>
            <person name="Gerwick W.H."/>
        </authorList>
    </citation>
    <scope>NUCLEOTIDE SEQUENCE [LARGE SCALE GENOMIC DNA]</scope>
    <source>
        <strain evidence="6 7">PAB10Feb10-1</strain>
    </source>
</reference>
<keyword evidence="6" id="KW-0689">Ribosomal protein</keyword>
<keyword evidence="2" id="KW-0963">Cytoplasm</keyword>
<evidence type="ECO:0000256" key="2">
    <source>
        <dbReference type="ARBA" id="ARBA00022490"/>
    </source>
</evidence>
<keyword evidence="4 6" id="KW-0808">Transferase</keyword>
<dbReference type="PANTHER" id="PTHR43648">
    <property type="entry name" value="ELECTRON TRANSFER FLAVOPROTEIN BETA SUBUNIT LYSINE METHYLTRANSFERASE"/>
    <property type="match status" value="1"/>
</dbReference>
<evidence type="ECO:0000313" key="7">
    <source>
        <dbReference type="Proteomes" id="UP000269154"/>
    </source>
</evidence>
<feature type="non-terminal residue" evidence="6">
    <location>
        <position position="239"/>
    </location>
</feature>
<keyword evidence="5" id="KW-0949">S-adenosyl-L-methionine</keyword>
<dbReference type="Pfam" id="PF06325">
    <property type="entry name" value="PrmA"/>
    <property type="match status" value="1"/>
</dbReference>
<dbReference type="GO" id="GO:0005840">
    <property type="term" value="C:ribosome"/>
    <property type="evidence" value="ECO:0007669"/>
    <property type="project" value="UniProtKB-KW"/>
</dbReference>
<dbReference type="InterPro" id="IPR029063">
    <property type="entry name" value="SAM-dependent_MTases_sf"/>
</dbReference>
<accession>A0A3N6Q672</accession>
<evidence type="ECO:0000256" key="1">
    <source>
        <dbReference type="ARBA" id="ARBA00009741"/>
    </source>
</evidence>
<dbReference type="PANTHER" id="PTHR43648:SF1">
    <property type="entry name" value="ELECTRON TRANSFER FLAVOPROTEIN BETA SUBUNIT LYSINE METHYLTRANSFERASE"/>
    <property type="match status" value="1"/>
</dbReference>
<organism evidence="6 7">
    <name type="scientific">Okeania hirsuta</name>
    <dbReference type="NCBI Taxonomy" id="1458930"/>
    <lineage>
        <taxon>Bacteria</taxon>
        <taxon>Bacillati</taxon>
        <taxon>Cyanobacteriota</taxon>
        <taxon>Cyanophyceae</taxon>
        <taxon>Oscillatoriophycideae</taxon>
        <taxon>Oscillatoriales</taxon>
        <taxon>Microcoleaceae</taxon>
        <taxon>Okeania</taxon>
    </lineage>
</organism>
<sequence length="239" mass="26697">MAYNWWEIRVLCHPSLEEVIAWRLDTFGCRGTASQVQENHCLIWAYIPEEQAQMLDLSALAVHLRQDALCMNLPTPVVNWDLIEEEDWASSWKQYWQPQEIGDYFLIHPAWLDLPENLDRIILRLDPGAAFGTGTHPTTELCLESLEMRLGLEPNPEAIIADIGCGSGILSIGAALLGVRQIYAVDIDPLAIRSTIGNRKLNDITAEKLIVEHGDIEHLIKLASGPVDGIVCNILAEVI</sequence>
<dbReference type="GO" id="GO:0032259">
    <property type="term" value="P:methylation"/>
    <property type="evidence" value="ECO:0007669"/>
    <property type="project" value="UniProtKB-KW"/>
</dbReference>
<comment type="similarity">
    <text evidence="1">Belongs to the methyltransferase superfamily. PrmA family.</text>
</comment>
<dbReference type="Gene3D" id="3.40.50.150">
    <property type="entry name" value="Vaccinia Virus protein VP39"/>
    <property type="match status" value="1"/>
</dbReference>
<dbReference type="InterPro" id="IPR004498">
    <property type="entry name" value="Ribosomal_PrmA_MeTrfase"/>
</dbReference>
<dbReference type="Proteomes" id="UP000269154">
    <property type="component" value="Unassembled WGS sequence"/>
</dbReference>
<keyword evidence="7" id="KW-1185">Reference proteome</keyword>
<protein>
    <submittedName>
        <fullName evidence="6">50S ribosomal protein L11 methyltransferase</fullName>
    </submittedName>
</protein>
<dbReference type="GO" id="GO:0008276">
    <property type="term" value="F:protein methyltransferase activity"/>
    <property type="evidence" value="ECO:0007669"/>
    <property type="project" value="InterPro"/>
</dbReference>
<dbReference type="RefSeq" id="WP_124155542.1">
    <property type="nucleotide sequence ID" value="NZ_CAWOLW010000210.1"/>
</dbReference>
<dbReference type="AlphaFoldDB" id="A0A3N6Q672"/>
<evidence type="ECO:0000256" key="3">
    <source>
        <dbReference type="ARBA" id="ARBA00022603"/>
    </source>
</evidence>
<dbReference type="OrthoDB" id="9785995at2"/>
<comment type="caution">
    <text evidence="6">The sequence shown here is derived from an EMBL/GenBank/DDBJ whole genome shotgun (WGS) entry which is preliminary data.</text>
</comment>
<gene>
    <name evidence="6" type="primary">prmA</name>
    <name evidence="6" type="ORF">D5R40_28800</name>
</gene>
<proteinExistence type="inferred from homology"/>
<evidence type="ECO:0000256" key="4">
    <source>
        <dbReference type="ARBA" id="ARBA00022679"/>
    </source>
</evidence>